<dbReference type="SUPFAM" id="SSF52833">
    <property type="entry name" value="Thioredoxin-like"/>
    <property type="match status" value="2"/>
</dbReference>
<dbReference type="InterPro" id="IPR017937">
    <property type="entry name" value="Thioredoxin_CS"/>
</dbReference>
<dbReference type="Proteomes" id="UP000187013">
    <property type="component" value="Unassembled WGS sequence"/>
</dbReference>
<evidence type="ECO:0000256" key="2">
    <source>
        <dbReference type="ARBA" id="ARBA00022729"/>
    </source>
</evidence>
<feature type="chain" id="PRO_5010275487" description="Thioredoxin domain-containing protein" evidence="4">
    <location>
        <begin position="20"/>
        <end position="702"/>
    </location>
</feature>
<comment type="caution">
    <text evidence="6">The sequence shown here is derived from an EMBL/GenBank/DDBJ whole genome shotgun (WGS) entry which is preliminary data.</text>
</comment>
<dbReference type="AlphaFoldDB" id="A0A1Q2ZZV9"/>
<dbReference type="eggNOG" id="KOG0191">
    <property type="taxonomic scope" value="Eukaryota"/>
</dbReference>
<dbReference type="PANTHER" id="PTHR45672:SF3">
    <property type="entry name" value="THIOREDOXIN DOMAIN-CONTAINING PROTEIN 5"/>
    <property type="match status" value="1"/>
</dbReference>
<keyword evidence="3" id="KW-1133">Transmembrane helix</keyword>
<dbReference type="PROSITE" id="PS00194">
    <property type="entry name" value="THIOREDOXIN_1"/>
    <property type="match status" value="1"/>
</dbReference>
<dbReference type="GO" id="GO:0003756">
    <property type="term" value="F:protein disulfide isomerase activity"/>
    <property type="evidence" value="ECO:0007669"/>
    <property type="project" value="EnsemblFungi"/>
</dbReference>
<comment type="similarity">
    <text evidence="1">Belongs to the protein disulfide isomerase family.</text>
</comment>
<accession>A0A1Q2ZZV9</accession>
<dbReference type="InterPro" id="IPR036249">
    <property type="entry name" value="Thioredoxin-like_sf"/>
</dbReference>
<dbReference type="GO" id="GO:0036503">
    <property type="term" value="P:ERAD pathway"/>
    <property type="evidence" value="ECO:0007669"/>
    <property type="project" value="EnsemblFungi"/>
</dbReference>
<name>A0A1Q2ZZV9_ZYGRO</name>
<keyword evidence="3" id="KW-0812">Transmembrane</keyword>
<evidence type="ECO:0000313" key="6">
    <source>
        <dbReference type="EMBL" id="GAV48985.1"/>
    </source>
</evidence>
<sequence length="702" mass="80463">MRLLKLLSALYLIIGIARSSSVSSDYDGEFEPRAPLGEKEFRQELKSGLHLVEFYSPYCPHCRDFAPTWHETWRKFRKEGERLNISFVQVNCVKDGDLCYDEAITEYPAIKLYGPEGFIKNYPNEYERTEGDLINFARQEALDPINMEATDLEISSKFLNAQDFNELLAGKGKQPYLVSFWPSDDHEDPLAGSKSYDFCPECQTFQKLWPQITKKLLLQGVATGHINCETLPNLCHEMEFHKLVNGAQAVDNYPRVALVLPGKGVNNLFIYENGFSSSVWSYEDFAVRAISNSEAPEITLEQIVELVRQDFQFPESKNLPVPSQALHVVFAYSPENVVTEDFHVLEHLVKHLAKVPNAYLHKSKDDVSTAAKVSLDYMYEKINYNRSEPVKLPKTDYLELNLVPQSPTFYIFKEGDWVPHLYVGDSTTETRNVEALAKWFNESALPVISEVTPYNFGQLLSFQPSDYDAVAIQLVDLTDAESIKTSNEQLKNFIKAAYDYEDVRMQNVVNVRAEKRANKNKRIKELKAAKASSDKIGKVYHEEIKFEDKNKVILGYVDISKGPHVLEDLGFHRGRDDYKSGDVLVVDSYSSAFTEKDVFGNRLTTDSMYALRETLVKLILPELSHFHERLESQELSFNYSRGLDIFEPMRKHKVWRYFFIVGALVLIVKAPSFYKKFKSNKKYKAKRSTVGILGQPSKRSKD</sequence>
<evidence type="ECO:0000256" key="4">
    <source>
        <dbReference type="SAM" id="SignalP"/>
    </source>
</evidence>
<dbReference type="GO" id="GO:0051082">
    <property type="term" value="F:unfolded protein binding"/>
    <property type="evidence" value="ECO:0007669"/>
    <property type="project" value="EnsemblFungi"/>
</dbReference>
<dbReference type="Gene3D" id="3.40.30.10">
    <property type="entry name" value="Glutaredoxin"/>
    <property type="match status" value="2"/>
</dbReference>
<protein>
    <recommendedName>
        <fullName evidence="5">Thioredoxin domain-containing protein</fullName>
    </recommendedName>
</protein>
<keyword evidence="3" id="KW-0472">Membrane</keyword>
<dbReference type="InterPro" id="IPR051063">
    <property type="entry name" value="PDI"/>
</dbReference>
<dbReference type="GO" id="GO:0006457">
    <property type="term" value="P:protein folding"/>
    <property type="evidence" value="ECO:0007669"/>
    <property type="project" value="TreeGrafter"/>
</dbReference>
<dbReference type="EMBL" id="BDGX01000014">
    <property type="protein sequence ID" value="GAV48985.1"/>
    <property type="molecule type" value="Genomic_DNA"/>
</dbReference>
<dbReference type="CDD" id="cd02961">
    <property type="entry name" value="PDI_a_family"/>
    <property type="match status" value="1"/>
</dbReference>
<dbReference type="PANTHER" id="PTHR45672">
    <property type="entry name" value="PROTEIN DISULFIDE-ISOMERASE C17H9.14C-RELATED"/>
    <property type="match status" value="1"/>
</dbReference>
<dbReference type="OMA" id="RQVNCVE"/>
<dbReference type="GO" id="GO:0019153">
    <property type="term" value="F:protein-disulfide reductase (glutathione) activity"/>
    <property type="evidence" value="ECO:0007669"/>
    <property type="project" value="EnsemblFungi"/>
</dbReference>
<dbReference type="GO" id="GO:0005789">
    <property type="term" value="C:endoplasmic reticulum membrane"/>
    <property type="evidence" value="ECO:0007669"/>
    <property type="project" value="EnsemblFungi"/>
</dbReference>
<proteinExistence type="inferred from homology"/>
<evidence type="ECO:0000313" key="7">
    <source>
        <dbReference type="Proteomes" id="UP000187013"/>
    </source>
</evidence>
<feature type="transmembrane region" description="Helical" evidence="3">
    <location>
        <begin position="654"/>
        <end position="674"/>
    </location>
</feature>
<dbReference type="Pfam" id="PF00085">
    <property type="entry name" value="Thioredoxin"/>
    <property type="match status" value="1"/>
</dbReference>
<evidence type="ECO:0000259" key="5">
    <source>
        <dbReference type="PROSITE" id="PS51352"/>
    </source>
</evidence>
<reference evidence="6 7" key="1">
    <citation type="submission" date="2016-08" db="EMBL/GenBank/DDBJ databases">
        <title>Draft genome sequence of allopolyploid Zygosaccharomyces rouxii.</title>
        <authorList>
            <person name="Watanabe J."/>
            <person name="Uehara K."/>
            <person name="Mogi Y."/>
            <person name="Tsukioka Y."/>
        </authorList>
    </citation>
    <scope>NUCLEOTIDE SEQUENCE [LARGE SCALE GENOMIC DNA]</scope>
    <source>
        <strain evidence="6 7">NBRC 110957</strain>
    </source>
</reference>
<gene>
    <name evidence="6" type="ORF">ZYGR_0N03900</name>
</gene>
<dbReference type="PROSITE" id="PS51352">
    <property type="entry name" value="THIOREDOXIN_2"/>
    <property type="match status" value="1"/>
</dbReference>
<evidence type="ECO:0000256" key="3">
    <source>
        <dbReference type="SAM" id="Phobius"/>
    </source>
</evidence>
<feature type="signal peptide" evidence="4">
    <location>
        <begin position="1"/>
        <end position="19"/>
    </location>
</feature>
<dbReference type="GO" id="GO:0006621">
    <property type="term" value="P:protein retention in ER lumen"/>
    <property type="evidence" value="ECO:0007669"/>
    <property type="project" value="EnsemblFungi"/>
</dbReference>
<feature type="domain" description="Thioredoxin" evidence="5">
    <location>
        <begin position="11"/>
        <end position="147"/>
    </location>
</feature>
<evidence type="ECO:0000256" key="1">
    <source>
        <dbReference type="ARBA" id="ARBA00006347"/>
    </source>
</evidence>
<keyword evidence="2 4" id="KW-0732">Signal</keyword>
<dbReference type="OrthoDB" id="72053at2759"/>
<organism evidence="6 7">
    <name type="scientific">Zygosaccharomyces rouxii</name>
    <dbReference type="NCBI Taxonomy" id="4956"/>
    <lineage>
        <taxon>Eukaryota</taxon>
        <taxon>Fungi</taxon>
        <taxon>Dikarya</taxon>
        <taxon>Ascomycota</taxon>
        <taxon>Saccharomycotina</taxon>
        <taxon>Saccharomycetes</taxon>
        <taxon>Saccharomycetales</taxon>
        <taxon>Saccharomycetaceae</taxon>
        <taxon>Zygosaccharomyces</taxon>
    </lineage>
</organism>
<dbReference type="InterPro" id="IPR013766">
    <property type="entry name" value="Thioredoxin_domain"/>
</dbReference>